<dbReference type="InterPro" id="IPR032675">
    <property type="entry name" value="LRR_dom_sf"/>
</dbReference>
<dbReference type="SMART" id="SM00368">
    <property type="entry name" value="LRR_RI"/>
    <property type="match status" value="7"/>
</dbReference>
<evidence type="ECO:0000313" key="3">
    <source>
        <dbReference type="EMBL" id="KAJ7353933.1"/>
    </source>
</evidence>
<accession>A0A9W9YJQ9</accession>
<sequence length="488" mass="54248">MNQKEEGDIYYSYERSLVRMEMEPYSNQLTTNEGFLSELSSGDEEWDTDLEDSCAKTSNDIPQEQMYLTACTKLGIPPASKFIKQMRSSQVDLRHYGLLDQGVEAISCALKRNIAVVTLNLHDNGITETGATALADLLEENCFITSLDISGNRIGIEGNRAMERMLKNTSSLRQLNFSNTCSNGGYILPLLDGLKESFYLKVLDLSRNCLNDQGAAILGSILSITSSLQSLNISWNNISTRGAVALMDGLRECYTLKKLNFSWNSLSGAASQALRIALEANESLTYLDASNNSIGLPEAKIIAKGLKRNKTLQVLHIGNNPYLSSGAYAFLKAIRRNHESGLEELHLDGMALDREGHKELEEVLQKRPDFNCTWQISIQGGQARDVRGTEKTSPLDAFVRFARNSGLRMVDLFKVLSAKRDTIGQEAFIAGLKKMNITMTKADLKKVFAILDVNGDGKLQFHEFPNLVALKLHEENLERKKCIAGKRK</sequence>
<organism evidence="3 4">
    <name type="scientific">Desmophyllum pertusum</name>
    <dbReference type="NCBI Taxonomy" id="174260"/>
    <lineage>
        <taxon>Eukaryota</taxon>
        <taxon>Metazoa</taxon>
        <taxon>Cnidaria</taxon>
        <taxon>Anthozoa</taxon>
        <taxon>Hexacorallia</taxon>
        <taxon>Scleractinia</taxon>
        <taxon>Caryophylliina</taxon>
        <taxon>Caryophylliidae</taxon>
        <taxon>Desmophyllum</taxon>
    </lineage>
</organism>
<dbReference type="OrthoDB" id="120976at2759"/>
<dbReference type="Proteomes" id="UP001163046">
    <property type="component" value="Unassembled WGS sequence"/>
</dbReference>
<dbReference type="SUPFAM" id="SSF52047">
    <property type="entry name" value="RNI-like"/>
    <property type="match status" value="1"/>
</dbReference>
<dbReference type="PROSITE" id="PS50222">
    <property type="entry name" value="EF_HAND_2"/>
    <property type="match status" value="1"/>
</dbReference>
<dbReference type="InterPro" id="IPR018247">
    <property type="entry name" value="EF_Hand_1_Ca_BS"/>
</dbReference>
<dbReference type="PANTHER" id="PTHR24114:SF50">
    <property type="entry name" value="RNI-LIKE PROTEIN"/>
    <property type="match status" value="1"/>
</dbReference>
<dbReference type="SUPFAM" id="SSF47473">
    <property type="entry name" value="EF-hand"/>
    <property type="match status" value="1"/>
</dbReference>
<proteinExistence type="predicted"/>
<keyword evidence="1" id="KW-0106">Calcium</keyword>
<evidence type="ECO:0000259" key="2">
    <source>
        <dbReference type="PROSITE" id="PS50222"/>
    </source>
</evidence>
<keyword evidence="4" id="KW-1185">Reference proteome</keyword>
<dbReference type="AlphaFoldDB" id="A0A9W9YJQ9"/>
<dbReference type="CDD" id="cd00051">
    <property type="entry name" value="EFh"/>
    <property type="match status" value="1"/>
</dbReference>
<dbReference type="Gene3D" id="1.10.238.10">
    <property type="entry name" value="EF-hand"/>
    <property type="match status" value="1"/>
</dbReference>
<dbReference type="SMART" id="SM00054">
    <property type="entry name" value="EFh"/>
    <property type="match status" value="1"/>
</dbReference>
<dbReference type="PANTHER" id="PTHR24114">
    <property type="entry name" value="LEUCINE RICH REPEAT FAMILY PROTEIN"/>
    <property type="match status" value="1"/>
</dbReference>
<protein>
    <recommendedName>
        <fullName evidence="2">EF-hand domain-containing protein</fullName>
    </recommendedName>
</protein>
<reference evidence="3" key="1">
    <citation type="submission" date="2023-01" db="EMBL/GenBank/DDBJ databases">
        <title>Genome assembly of the deep-sea coral Lophelia pertusa.</title>
        <authorList>
            <person name="Herrera S."/>
            <person name="Cordes E."/>
        </authorList>
    </citation>
    <scope>NUCLEOTIDE SEQUENCE</scope>
    <source>
        <strain evidence="3">USNM1676648</strain>
        <tissue evidence="3">Polyp</tissue>
    </source>
</reference>
<dbReference type="InterPro" id="IPR052394">
    <property type="entry name" value="LRR-containing"/>
</dbReference>
<dbReference type="PROSITE" id="PS00018">
    <property type="entry name" value="EF_HAND_1"/>
    <property type="match status" value="1"/>
</dbReference>
<evidence type="ECO:0000313" key="4">
    <source>
        <dbReference type="Proteomes" id="UP001163046"/>
    </source>
</evidence>
<dbReference type="Gene3D" id="3.80.10.10">
    <property type="entry name" value="Ribonuclease Inhibitor"/>
    <property type="match status" value="3"/>
</dbReference>
<dbReference type="InterPro" id="IPR001611">
    <property type="entry name" value="Leu-rich_rpt"/>
</dbReference>
<evidence type="ECO:0000256" key="1">
    <source>
        <dbReference type="ARBA" id="ARBA00022837"/>
    </source>
</evidence>
<dbReference type="GO" id="GO:0005509">
    <property type="term" value="F:calcium ion binding"/>
    <property type="evidence" value="ECO:0007669"/>
    <property type="project" value="InterPro"/>
</dbReference>
<name>A0A9W9YJQ9_9CNID</name>
<dbReference type="InterPro" id="IPR011992">
    <property type="entry name" value="EF-hand-dom_pair"/>
</dbReference>
<dbReference type="EMBL" id="MU827336">
    <property type="protein sequence ID" value="KAJ7353933.1"/>
    <property type="molecule type" value="Genomic_DNA"/>
</dbReference>
<dbReference type="InterPro" id="IPR002048">
    <property type="entry name" value="EF_hand_dom"/>
</dbReference>
<feature type="domain" description="EF-hand" evidence="2">
    <location>
        <begin position="439"/>
        <end position="474"/>
    </location>
</feature>
<dbReference type="Pfam" id="PF13516">
    <property type="entry name" value="LRR_6"/>
    <property type="match status" value="4"/>
</dbReference>
<gene>
    <name evidence="3" type="ORF">OS493_031073</name>
</gene>
<comment type="caution">
    <text evidence="3">The sequence shown here is derived from an EMBL/GenBank/DDBJ whole genome shotgun (WGS) entry which is preliminary data.</text>
</comment>